<dbReference type="InterPro" id="IPR050796">
    <property type="entry name" value="SCF_F-box_component"/>
</dbReference>
<dbReference type="AlphaFoldDB" id="A0A068V6D2"/>
<dbReference type="InterPro" id="IPR011043">
    <property type="entry name" value="Gal_Oxase/kelch_b-propeller"/>
</dbReference>
<dbReference type="NCBIfam" id="TIGR01640">
    <property type="entry name" value="F_box_assoc_1"/>
    <property type="match status" value="1"/>
</dbReference>
<name>A0A068V6D2_COFCA</name>
<organism evidence="2 3">
    <name type="scientific">Coffea canephora</name>
    <name type="common">Robusta coffee</name>
    <dbReference type="NCBI Taxonomy" id="49390"/>
    <lineage>
        <taxon>Eukaryota</taxon>
        <taxon>Viridiplantae</taxon>
        <taxon>Streptophyta</taxon>
        <taxon>Embryophyta</taxon>
        <taxon>Tracheophyta</taxon>
        <taxon>Spermatophyta</taxon>
        <taxon>Magnoliopsida</taxon>
        <taxon>eudicotyledons</taxon>
        <taxon>Gunneridae</taxon>
        <taxon>Pentapetalae</taxon>
        <taxon>asterids</taxon>
        <taxon>lamiids</taxon>
        <taxon>Gentianales</taxon>
        <taxon>Rubiaceae</taxon>
        <taxon>Ixoroideae</taxon>
        <taxon>Gardenieae complex</taxon>
        <taxon>Bertiereae - Coffeeae clade</taxon>
        <taxon>Coffeeae</taxon>
        <taxon>Coffea</taxon>
    </lineage>
</organism>
<reference evidence="3" key="1">
    <citation type="journal article" date="2014" name="Science">
        <title>The coffee genome provides insight into the convergent evolution of caffeine biosynthesis.</title>
        <authorList>
            <person name="Denoeud F."/>
            <person name="Carretero-Paulet L."/>
            <person name="Dereeper A."/>
            <person name="Droc G."/>
            <person name="Guyot R."/>
            <person name="Pietrella M."/>
            <person name="Zheng C."/>
            <person name="Alberti A."/>
            <person name="Anthony F."/>
            <person name="Aprea G."/>
            <person name="Aury J.M."/>
            <person name="Bento P."/>
            <person name="Bernard M."/>
            <person name="Bocs S."/>
            <person name="Campa C."/>
            <person name="Cenci A."/>
            <person name="Combes M.C."/>
            <person name="Crouzillat D."/>
            <person name="Da Silva C."/>
            <person name="Daddiego L."/>
            <person name="De Bellis F."/>
            <person name="Dussert S."/>
            <person name="Garsmeur O."/>
            <person name="Gayraud T."/>
            <person name="Guignon V."/>
            <person name="Jahn K."/>
            <person name="Jamilloux V."/>
            <person name="Joet T."/>
            <person name="Labadie K."/>
            <person name="Lan T."/>
            <person name="Leclercq J."/>
            <person name="Lepelley M."/>
            <person name="Leroy T."/>
            <person name="Li L.T."/>
            <person name="Librado P."/>
            <person name="Lopez L."/>
            <person name="Munoz A."/>
            <person name="Noel B."/>
            <person name="Pallavicini A."/>
            <person name="Perrotta G."/>
            <person name="Poncet V."/>
            <person name="Pot D."/>
            <person name="Priyono X."/>
            <person name="Rigoreau M."/>
            <person name="Rouard M."/>
            <person name="Rozas J."/>
            <person name="Tranchant-Dubreuil C."/>
            <person name="VanBuren R."/>
            <person name="Zhang Q."/>
            <person name="Andrade A.C."/>
            <person name="Argout X."/>
            <person name="Bertrand B."/>
            <person name="de Kochko A."/>
            <person name="Graziosi G."/>
            <person name="Henry R.J."/>
            <person name="Jayarama X."/>
            <person name="Ming R."/>
            <person name="Nagai C."/>
            <person name="Rounsley S."/>
            <person name="Sankoff D."/>
            <person name="Giuliano G."/>
            <person name="Albert V.A."/>
            <person name="Wincker P."/>
            <person name="Lashermes P."/>
        </authorList>
    </citation>
    <scope>NUCLEOTIDE SEQUENCE [LARGE SCALE GENOMIC DNA]</scope>
    <source>
        <strain evidence="3">cv. DH200-94</strain>
    </source>
</reference>
<evidence type="ECO:0000313" key="3">
    <source>
        <dbReference type="Proteomes" id="UP000295252"/>
    </source>
</evidence>
<dbReference type="InterPro" id="IPR006527">
    <property type="entry name" value="F-box-assoc_dom_typ1"/>
</dbReference>
<protein>
    <recommendedName>
        <fullName evidence="1">F-box domain-containing protein</fullName>
    </recommendedName>
</protein>
<sequence length="448" mass="50946">MLPGGNDSIAMKAKLSRFQPITNPRQIFLHPSASSPTKPTQEQEENLHLNIPVDDTFSPSSPSAVAVASEESLVTKILLKLPPKPLLRSQCVSKQWLSLISDPAFRRQHARAIRTHPTSDLLFFSPDSERNEIDLISLSPEGVDSVGNVSSPITDGILKRGDEIHSLHSCNGLLCMQIKLKNNRLQLIVYNPTTCKHRIIPWFSGDYNMPIFRYANIAFDPSKSDHYKLVCFGLDRDSDCNNYRFLIYSSETGAWRVTEDAVGTLPVRYYYDRGVLWNGDFHWFGTNYCTLCFDVQKERLKPSTPQIPASFGVRNKYDIWYFGEAGGDLSVMCVNKLEAMLFDVFALKRDYSQWILKHRVDFAPLTRYYPKMKGPGFHTPCLVADEEGKKARIVISVEDKFLSYDITDMVVKELVEVGPVYAEVAGWGDSTWYRWYEAFQHVDTLASV</sequence>
<dbReference type="Pfam" id="PF07734">
    <property type="entry name" value="FBA_1"/>
    <property type="match status" value="1"/>
</dbReference>
<dbReference type="InterPro" id="IPR036047">
    <property type="entry name" value="F-box-like_dom_sf"/>
</dbReference>
<dbReference type="Pfam" id="PF00646">
    <property type="entry name" value="F-box"/>
    <property type="match status" value="1"/>
</dbReference>
<dbReference type="InterPro" id="IPR017451">
    <property type="entry name" value="F-box-assoc_interact_dom"/>
</dbReference>
<dbReference type="SUPFAM" id="SSF81383">
    <property type="entry name" value="F-box domain"/>
    <property type="match status" value="1"/>
</dbReference>
<dbReference type="EMBL" id="HG739201">
    <property type="protein sequence ID" value="CDP16127.1"/>
    <property type="molecule type" value="Genomic_DNA"/>
</dbReference>
<evidence type="ECO:0000313" key="2">
    <source>
        <dbReference type="EMBL" id="CDP16127.1"/>
    </source>
</evidence>
<proteinExistence type="predicted"/>
<dbReference type="PANTHER" id="PTHR31672:SF13">
    <property type="entry name" value="F-BOX PROTEIN CPR30-LIKE"/>
    <property type="match status" value="1"/>
</dbReference>
<gene>
    <name evidence="2" type="ORF">GSCOC_T00017195001</name>
</gene>
<dbReference type="SUPFAM" id="SSF50965">
    <property type="entry name" value="Galactose oxidase, central domain"/>
    <property type="match status" value="1"/>
</dbReference>
<dbReference type="OrthoDB" id="605328at2759"/>
<keyword evidence="3" id="KW-1185">Reference proteome</keyword>
<dbReference type="PANTHER" id="PTHR31672">
    <property type="entry name" value="BNACNNG10540D PROTEIN"/>
    <property type="match status" value="1"/>
</dbReference>
<dbReference type="Gramene" id="CDP16127">
    <property type="protein sequence ID" value="CDP16127"/>
    <property type="gene ID" value="GSCOC_T00017195001"/>
</dbReference>
<dbReference type="SMART" id="SM00256">
    <property type="entry name" value="FBOX"/>
    <property type="match status" value="1"/>
</dbReference>
<dbReference type="PhylomeDB" id="A0A068V6D2"/>
<dbReference type="InParanoid" id="A0A068V6D2"/>
<feature type="domain" description="F-box" evidence="1">
    <location>
        <begin position="71"/>
        <end position="109"/>
    </location>
</feature>
<dbReference type="STRING" id="49390.A0A068V6D2"/>
<evidence type="ECO:0000259" key="1">
    <source>
        <dbReference type="SMART" id="SM00256"/>
    </source>
</evidence>
<dbReference type="InterPro" id="IPR001810">
    <property type="entry name" value="F-box_dom"/>
</dbReference>
<dbReference type="Proteomes" id="UP000295252">
    <property type="component" value="Chromosome VIII"/>
</dbReference>
<accession>A0A068V6D2</accession>
<dbReference type="OMA" id="DEYLRHE"/>